<feature type="active site" description="Proton acceptor; for enolization step" evidence="4">
    <location>
        <position position="103"/>
    </location>
</feature>
<evidence type="ECO:0000256" key="2">
    <source>
        <dbReference type="ARBA" id="ARBA00022801"/>
    </source>
</evidence>
<dbReference type="PANTHER" id="PTHR11280">
    <property type="entry name" value="GLUCOSAMINE-6-PHOSPHATE ISOMERASE"/>
    <property type="match status" value="1"/>
</dbReference>
<dbReference type="GO" id="GO:0016853">
    <property type="term" value="F:isomerase activity"/>
    <property type="evidence" value="ECO:0007669"/>
    <property type="project" value="UniProtKB-KW"/>
</dbReference>
<dbReference type="InterPro" id="IPR006148">
    <property type="entry name" value="Glc/Gal-6P_isomerase"/>
</dbReference>
<comment type="caution">
    <text evidence="4">Lacks conserved residue(s) required for the propagation of feature annotation.</text>
</comment>
<feature type="domain" description="Glucosamine/galactosamine-6-phosphate isomerase" evidence="5">
    <location>
        <begin position="65"/>
        <end position="261"/>
    </location>
</feature>
<dbReference type="InterPro" id="IPR018321">
    <property type="entry name" value="Glucosamine6P_isomerase_CS"/>
</dbReference>
<dbReference type="InterPro" id="IPR037171">
    <property type="entry name" value="NagB/RpiA_transferase-like"/>
</dbReference>
<dbReference type="GO" id="GO:0006043">
    <property type="term" value="P:glucosamine catabolic process"/>
    <property type="evidence" value="ECO:0007669"/>
    <property type="project" value="TreeGrafter"/>
</dbReference>
<dbReference type="Gene3D" id="3.40.50.1360">
    <property type="match status" value="1"/>
</dbReference>
<comment type="function">
    <text evidence="4">Catalyzes the reversible isomerization-deamination of glucosamine 6-phosphate (GlcN6P) to form fructose 6-phosphate (Fru6P) and ammonium ion.</text>
</comment>
<comment type="pathway">
    <text evidence="4">Amino-sugar metabolism; N-acetylneuraminate degradation; D-fructose 6-phosphate from N-acetylneuraminate: step 5/5.</text>
</comment>
<dbReference type="NCBIfam" id="TIGR00502">
    <property type="entry name" value="nagB"/>
    <property type="match status" value="1"/>
</dbReference>
<evidence type="ECO:0000313" key="6">
    <source>
        <dbReference type="EMBL" id="ABF32373.1"/>
    </source>
</evidence>
<keyword evidence="2 4" id="KW-0378">Hydrolase</keyword>
<sequence length="275" mass="30645">MSSNPSSLIFHQKVKDRLDKNWYIPYNKNTKGLYQLEKENDMKIIRVQDQIEGGKIAFTLLKDSLAKGAKTLGLATGSSPISFYQEMVKSPLDFSDLTSINLDEYVGLSVESDQSYDYFMRQNLFNAKPFKKNYLPNGLATDIEAEAKRYDQIIAGHPIDFQVLGIGRNGHIGFNEPGTSFEEETHVVDLQESTIKANSRFFTSIEDVPKQAISMGIASIMKSKMIVLLAFGQEKADAIKGMVFGPITEDLPASILQKHDHVIVIVDEAAASQLD</sequence>
<evidence type="ECO:0000256" key="1">
    <source>
        <dbReference type="ARBA" id="ARBA00000644"/>
    </source>
</evidence>
<dbReference type="HOGENOM" id="CLU_049611_1_0_9"/>
<protein>
    <recommendedName>
        <fullName evidence="4">Glucosamine-6-phosphate deaminase</fullName>
        <ecNumber evidence="4">3.5.99.6</ecNumber>
    </recommendedName>
    <alternativeName>
        <fullName evidence="4">GlcN6P deaminase</fullName>
        <shortName evidence="4">GNPDA</shortName>
    </alternativeName>
    <alternativeName>
        <fullName evidence="4">Glucosamine-6-phosphate isomerase</fullName>
    </alternativeName>
</protein>
<evidence type="ECO:0000256" key="3">
    <source>
        <dbReference type="ARBA" id="ARBA00023277"/>
    </source>
</evidence>
<dbReference type="HAMAP" id="MF_01241">
    <property type="entry name" value="GlcN6P_deamin"/>
    <property type="match status" value="1"/>
</dbReference>
<evidence type="ECO:0000256" key="4">
    <source>
        <dbReference type="HAMAP-Rule" id="MF_01241"/>
    </source>
</evidence>
<keyword evidence="3 4" id="KW-0119">Carbohydrate metabolism</keyword>
<dbReference type="UniPathway" id="UPA00629">
    <property type="reaction ID" value="UER00684"/>
</dbReference>
<comment type="catalytic activity">
    <reaction evidence="1 4">
        <text>alpha-D-glucosamine 6-phosphate + H2O = beta-D-fructose 6-phosphate + NH4(+)</text>
        <dbReference type="Rhea" id="RHEA:12172"/>
        <dbReference type="ChEBI" id="CHEBI:15377"/>
        <dbReference type="ChEBI" id="CHEBI:28938"/>
        <dbReference type="ChEBI" id="CHEBI:57634"/>
        <dbReference type="ChEBI" id="CHEBI:75989"/>
        <dbReference type="EC" id="3.5.99.6"/>
    </reaction>
</comment>
<dbReference type="GO" id="GO:0006046">
    <property type="term" value="P:N-acetylglucosamine catabolic process"/>
    <property type="evidence" value="ECO:0007669"/>
    <property type="project" value="UniProtKB-UniRule"/>
</dbReference>
<dbReference type="FunFam" id="3.40.50.1360:FF:000003">
    <property type="entry name" value="Glucosamine-6-phosphate deaminase"/>
    <property type="match status" value="1"/>
</dbReference>
<name>Q1JL46_STRPC</name>
<comment type="similarity">
    <text evidence="4">Belongs to the glucosamine/galactosamine-6-phosphate isomerase family. NagB subfamily.</text>
</comment>
<feature type="active site" description="For ring-opening step" evidence="4">
    <location>
        <position position="176"/>
    </location>
</feature>
<dbReference type="CDD" id="cd01399">
    <property type="entry name" value="GlcN6P_deaminase"/>
    <property type="match status" value="1"/>
</dbReference>
<dbReference type="GO" id="GO:0005975">
    <property type="term" value="P:carbohydrate metabolic process"/>
    <property type="evidence" value="ECO:0007669"/>
    <property type="project" value="InterPro"/>
</dbReference>
<dbReference type="GO" id="GO:0005737">
    <property type="term" value="C:cytoplasm"/>
    <property type="evidence" value="ECO:0007669"/>
    <property type="project" value="TreeGrafter"/>
</dbReference>
<dbReference type="GO" id="GO:0042802">
    <property type="term" value="F:identical protein binding"/>
    <property type="evidence" value="ECO:0007669"/>
    <property type="project" value="TreeGrafter"/>
</dbReference>
<feature type="active site" description="Proton acceptor; for ring-opening step" evidence="4">
    <location>
        <position position="171"/>
    </location>
</feature>
<dbReference type="EMBL" id="CP000259">
    <property type="protein sequence ID" value="ABF32373.1"/>
    <property type="molecule type" value="Genomic_DNA"/>
</dbReference>
<dbReference type="GO" id="GO:0004342">
    <property type="term" value="F:glucosamine-6-phosphate deaminase activity"/>
    <property type="evidence" value="ECO:0007669"/>
    <property type="project" value="UniProtKB-UniRule"/>
</dbReference>
<evidence type="ECO:0000313" key="7">
    <source>
        <dbReference type="Proteomes" id="UP000002433"/>
    </source>
</evidence>
<dbReference type="SUPFAM" id="SSF100950">
    <property type="entry name" value="NagB/RpiA/CoA transferase-like"/>
    <property type="match status" value="1"/>
</dbReference>
<dbReference type="EC" id="3.5.99.6" evidence="4"/>
<feature type="active site" description="For ring-opening step" evidence="4">
    <location>
        <position position="169"/>
    </location>
</feature>
<gene>
    <name evidence="4 6" type="primary">nagB</name>
    <name evidence="6" type="ordered locus">MGAS9429_Spy1186</name>
</gene>
<dbReference type="AlphaFoldDB" id="Q1JL46"/>
<dbReference type="GO" id="GO:0019262">
    <property type="term" value="P:N-acetylneuraminate catabolic process"/>
    <property type="evidence" value="ECO:0007669"/>
    <property type="project" value="UniProtKB-UniRule"/>
</dbReference>
<keyword evidence="6" id="KW-0413">Isomerase</keyword>
<dbReference type="KEGG" id="spk:MGAS9429_Spy1186"/>
<dbReference type="InterPro" id="IPR004547">
    <property type="entry name" value="Glucosamine6P_isomerase"/>
</dbReference>
<dbReference type="PANTHER" id="PTHR11280:SF5">
    <property type="entry name" value="GLUCOSAMINE-6-PHOSPHATE ISOMERASE"/>
    <property type="match status" value="1"/>
</dbReference>
<evidence type="ECO:0000259" key="5">
    <source>
        <dbReference type="Pfam" id="PF01182"/>
    </source>
</evidence>
<organism evidence="6 7">
    <name type="scientific">Streptococcus pyogenes serotype M12 (strain MGAS9429)</name>
    <dbReference type="NCBI Taxonomy" id="370551"/>
    <lineage>
        <taxon>Bacteria</taxon>
        <taxon>Bacillati</taxon>
        <taxon>Bacillota</taxon>
        <taxon>Bacilli</taxon>
        <taxon>Lactobacillales</taxon>
        <taxon>Streptococcaceae</taxon>
        <taxon>Streptococcus</taxon>
    </lineage>
</organism>
<dbReference type="PROSITE" id="PS01161">
    <property type="entry name" value="GLC_GALNAC_ISOMERASE"/>
    <property type="match status" value="1"/>
</dbReference>
<proteinExistence type="inferred from homology"/>
<reference evidence="6 7" key="1">
    <citation type="journal article" date="2006" name="Proc. Natl. Acad. Sci. U.S.A.">
        <title>Molecular genetic anatomy of inter- and intraserotype variation in the human bacterial pathogen group A Streptococcus.</title>
        <authorList>
            <person name="Beres S.B."/>
            <person name="Richter E.W."/>
            <person name="Nagiec M.J."/>
            <person name="Sumby P."/>
            <person name="Porcella S.F."/>
            <person name="DeLeo F.R."/>
            <person name="Musser J.M."/>
        </authorList>
    </citation>
    <scope>NUCLEOTIDE SEQUENCE [LARGE SCALE GENOMIC DNA]</scope>
    <source>
        <strain evidence="6 7">MGAS9429</strain>
    </source>
</reference>
<dbReference type="Proteomes" id="UP000002433">
    <property type="component" value="Chromosome"/>
</dbReference>
<accession>Q1JL46</accession>
<dbReference type="Pfam" id="PF01182">
    <property type="entry name" value="Glucosamine_iso"/>
    <property type="match status" value="1"/>
</dbReference>